<proteinExistence type="predicted"/>
<evidence type="ECO:0000313" key="2">
    <source>
        <dbReference type="EMBL" id="KAK3361872.1"/>
    </source>
</evidence>
<evidence type="ECO:0000313" key="3">
    <source>
        <dbReference type="Proteomes" id="UP001287356"/>
    </source>
</evidence>
<name>A0AAE0JUR0_9PEZI</name>
<feature type="region of interest" description="Disordered" evidence="1">
    <location>
        <begin position="28"/>
        <end position="63"/>
    </location>
</feature>
<accession>A0AAE0JUR0</accession>
<gene>
    <name evidence="2" type="ORF">B0T24DRAFT_640258</name>
</gene>
<dbReference type="Proteomes" id="UP001287356">
    <property type="component" value="Unassembled WGS sequence"/>
</dbReference>
<reference evidence="2" key="2">
    <citation type="submission" date="2023-06" db="EMBL/GenBank/DDBJ databases">
        <authorList>
            <consortium name="Lawrence Berkeley National Laboratory"/>
            <person name="Haridas S."/>
            <person name="Hensen N."/>
            <person name="Bonometti L."/>
            <person name="Westerberg I."/>
            <person name="Brannstrom I.O."/>
            <person name="Guillou S."/>
            <person name="Cros-Aarteil S."/>
            <person name="Calhoun S."/>
            <person name="Kuo A."/>
            <person name="Mondo S."/>
            <person name="Pangilinan J."/>
            <person name="Riley R."/>
            <person name="Labutti K."/>
            <person name="Andreopoulos B."/>
            <person name="Lipzen A."/>
            <person name="Chen C."/>
            <person name="Yanf M."/>
            <person name="Daum C."/>
            <person name="Ng V."/>
            <person name="Clum A."/>
            <person name="Steindorff A."/>
            <person name="Ohm R."/>
            <person name="Martin F."/>
            <person name="Silar P."/>
            <person name="Natvig D."/>
            <person name="Lalanne C."/>
            <person name="Gautier V."/>
            <person name="Ament-Velasquez S.L."/>
            <person name="Kruys A."/>
            <person name="Hutchinson M.I."/>
            <person name="Powell A.J."/>
            <person name="Barry K."/>
            <person name="Miller A.N."/>
            <person name="Grigoriev I.V."/>
            <person name="Debuchy R."/>
            <person name="Gladieux P."/>
            <person name="Thoren M.H."/>
            <person name="Johannesson H."/>
        </authorList>
    </citation>
    <scope>NUCLEOTIDE SEQUENCE</scope>
    <source>
        <strain evidence="2">CBS 958.72</strain>
    </source>
</reference>
<evidence type="ECO:0000256" key="1">
    <source>
        <dbReference type="SAM" id="MobiDB-lite"/>
    </source>
</evidence>
<keyword evidence="3" id="KW-1185">Reference proteome</keyword>
<reference evidence="2" key="1">
    <citation type="journal article" date="2023" name="Mol. Phylogenet. Evol.">
        <title>Genome-scale phylogeny and comparative genomics of the fungal order Sordariales.</title>
        <authorList>
            <person name="Hensen N."/>
            <person name="Bonometti L."/>
            <person name="Westerberg I."/>
            <person name="Brannstrom I.O."/>
            <person name="Guillou S."/>
            <person name="Cros-Aarteil S."/>
            <person name="Calhoun S."/>
            <person name="Haridas S."/>
            <person name="Kuo A."/>
            <person name="Mondo S."/>
            <person name="Pangilinan J."/>
            <person name="Riley R."/>
            <person name="LaButti K."/>
            <person name="Andreopoulos B."/>
            <person name="Lipzen A."/>
            <person name="Chen C."/>
            <person name="Yan M."/>
            <person name="Daum C."/>
            <person name="Ng V."/>
            <person name="Clum A."/>
            <person name="Steindorff A."/>
            <person name="Ohm R.A."/>
            <person name="Martin F."/>
            <person name="Silar P."/>
            <person name="Natvig D.O."/>
            <person name="Lalanne C."/>
            <person name="Gautier V."/>
            <person name="Ament-Velasquez S.L."/>
            <person name="Kruys A."/>
            <person name="Hutchinson M.I."/>
            <person name="Powell A.J."/>
            <person name="Barry K."/>
            <person name="Miller A.N."/>
            <person name="Grigoriev I.V."/>
            <person name="Debuchy R."/>
            <person name="Gladieux P."/>
            <person name="Hiltunen Thoren M."/>
            <person name="Johannesson H."/>
        </authorList>
    </citation>
    <scope>NUCLEOTIDE SEQUENCE</scope>
    <source>
        <strain evidence="2">CBS 958.72</strain>
    </source>
</reference>
<protein>
    <submittedName>
        <fullName evidence="2">Uncharacterized protein</fullName>
    </submittedName>
</protein>
<dbReference type="EMBL" id="JAULSN010000010">
    <property type="protein sequence ID" value="KAK3361872.1"/>
    <property type="molecule type" value="Genomic_DNA"/>
</dbReference>
<dbReference type="AlphaFoldDB" id="A0AAE0JUR0"/>
<feature type="compositionally biased region" description="Low complexity" evidence="1">
    <location>
        <begin position="28"/>
        <end position="42"/>
    </location>
</feature>
<sequence>MVVDAKWFGSRMHECELHLTAPLCMPLRGSRSSEGEEGQSQGQDEHEEDNGADENTHQDRDDRARSVARLWTRNNWSRYLAADSSFCPGLLDNDTQAAICRALDRFPLMTGVFHTVGAQSTGPYLVGCYFKINASTDLVVLQPWSLWTIDWPLLNSEYLISTNLGLELTPELIPPFDNSRERGEDEDHEVYHRTLELLASAAVGIKPLETLWIIDYQIQLQDGEQPELAQARRFEGRDGVVFVQVDYAAAECPWELCYEAKPGAGDMVGVGLFMEQLEKAVVVQAEKLRQEGVAVPNPRGLVGLLACVQLDM</sequence>
<feature type="compositionally biased region" description="Basic and acidic residues" evidence="1">
    <location>
        <begin position="54"/>
        <end position="63"/>
    </location>
</feature>
<comment type="caution">
    <text evidence="2">The sequence shown here is derived from an EMBL/GenBank/DDBJ whole genome shotgun (WGS) entry which is preliminary data.</text>
</comment>
<organism evidence="2 3">
    <name type="scientific">Lasiosphaeria ovina</name>
    <dbReference type="NCBI Taxonomy" id="92902"/>
    <lineage>
        <taxon>Eukaryota</taxon>
        <taxon>Fungi</taxon>
        <taxon>Dikarya</taxon>
        <taxon>Ascomycota</taxon>
        <taxon>Pezizomycotina</taxon>
        <taxon>Sordariomycetes</taxon>
        <taxon>Sordariomycetidae</taxon>
        <taxon>Sordariales</taxon>
        <taxon>Lasiosphaeriaceae</taxon>
        <taxon>Lasiosphaeria</taxon>
    </lineage>
</organism>